<keyword evidence="7" id="KW-0408">Iron</keyword>
<dbReference type="Pfam" id="PF02518">
    <property type="entry name" value="HATPase_c"/>
    <property type="match status" value="1"/>
</dbReference>
<dbReference type="InterPro" id="IPR003594">
    <property type="entry name" value="HATPase_dom"/>
</dbReference>
<dbReference type="AlphaFoldDB" id="A0A1S7LM73"/>
<dbReference type="InterPro" id="IPR035965">
    <property type="entry name" value="PAS-like_dom_sf"/>
</dbReference>
<dbReference type="InterPro" id="IPR012312">
    <property type="entry name" value="Hemerythrin-like"/>
</dbReference>
<gene>
    <name evidence="11" type="ORF">MAGMO_3867</name>
</gene>
<keyword evidence="9" id="KW-0175">Coiled coil</keyword>
<keyword evidence="6" id="KW-0418">Kinase</keyword>
<dbReference type="InterPro" id="IPR005467">
    <property type="entry name" value="His_kinase_dom"/>
</dbReference>
<evidence type="ECO:0000259" key="10">
    <source>
        <dbReference type="PROSITE" id="PS50109"/>
    </source>
</evidence>
<comment type="similarity">
    <text evidence="2">Belongs to the hemerythrin family.</text>
</comment>
<accession>A0A1S7LM73</accession>
<comment type="catalytic activity">
    <reaction evidence="1">
        <text>ATP + protein L-histidine = ADP + protein N-phospho-L-histidine.</text>
        <dbReference type="EC" id="2.7.13.3"/>
    </reaction>
</comment>
<dbReference type="PRINTS" id="PR00344">
    <property type="entry name" value="BCTRLSENSOR"/>
</dbReference>
<dbReference type="Gene3D" id="3.30.450.20">
    <property type="entry name" value="PAS domain"/>
    <property type="match status" value="1"/>
</dbReference>
<name>A0A1S7LM73_MAGMO</name>
<evidence type="ECO:0000256" key="7">
    <source>
        <dbReference type="ARBA" id="ARBA00023004"/>
    </source>
</evidence>
<dbReference type="PROSITE" id="PS50109">
    <property type="entry name" value="HIS_KIN"/>
    <property type="match status" value="1"/>
</dbReference>
<dbReference type="InterPro" id="IPR036890">
    <property type="entry name" value="HATPase_C_sf"/>
</dbReference>
<dbReference type="Gene3D" id="1.20.120.50">
    <property type="entry name" value="Hemerythrin-like"/>
    <property type="match status" value="1"/>
</dbReference>
<dbReference type="SUPFAM" id="SSF55785">
    <property type="entry name" value="PYP-like sensor domain (PAS domain)"/>
    <property type="match status" value="1"/>
</dbReference>
<evidence type="ECO:0000256" key="5">
    <source>
        <dbReference type="ARBA" id="ARBA00022723"/>
    </source>
</evidence>
<dbReference type="EMBL" id="LO017727">
    <property type="protein sequence ID" value="CRH07995.1"/>
    <property type="molecule type" value="Genomic_DNA"/>
</dbReference>
<dbReference type="InterPro" id="IPR016131">
    <property type="entry name" value="Haemerythrin_Fe_BS"/>
</dbReference>
<evidence type="ECO:0000256" key="3">
    <source>
        <dbReference type="ARBA" id="ARBA00012438"/>
    </source>
</evidence>
<evidence type="ECO:0000256" key="8">
    <source>
        <dbReference type="ARBA" id="ARBA00023012"/>
    </source>
</evidence>
<dbReference type="GO" id="GO:0000160">
    <property type="term" value="P:phosphorelay signal transduction system"/>
    <property type="evidence" value="ECO:0007669"/>
    <property type="project" value="UniProtKB-KW"/>
</dbReference>
<dbReference type="InterPro" id="IPR012827">
    <property type="entry name" value="Hemerythrin_metal-bd"/>
</dbReference>
<dbReference type="SUPFAM" id="SSF55874">
    <property type="entry name" value="ATPase domain of HSP90 chaperone/DNA topoisomerase II/histidine kinase"/>
    <property type="match status" value="1"/>
</dbReference>
<evidence type="ECO:0000256" key="2">
    <source>
        <dbReference type="ARBA" id="ARBA00010587"/>
    </source>
</evidence>
<dbReference type="PROSITE" id="PS00550">
    <property type="entry name" value="HEMERYTHRINS"/>
    <property type="match status" value="1"/>
</dbReference>
<dbReference type="SUPFAM" id="SSF47188">
    <property type="entry name" value="Hemerythrin-like"/>
    <property type="match status" value="1"/>
</dbReference>
<organism evidence="11">
    <name type="scientific">Magnetococcus massalia (strain MO-1)</name>
    <dbReference type="NCBI Taxonomy" id="451514"/>
    <lineage>
        <taxon>Bacteria</taxon>
        <taxon>Pseudomonadati</taxon>
        <taxon>Pseudomonadota</taxon>
        <taxon>Magnetococcia</taxon>
        <taxon>Magnetococcales</taxon>
        <taxon>Magnetococcaceae</taxon>
        <taxon>Magnetococcus</taxon>
    </lineage>
</organism>
<keyword evidence="5" id="KW-0479">Metal-binding</keyword>
<keyword evidence="4" id="KW-0808">Transferase</keyword>
<dbReference type="InterPro" id="IPR004358">
    <property type="entry name" value="Sig_transdc_His_kin-like_C"/>
</dbReference>
<dbReference type="Pfam" id="PF01814">
    <property type="entry name" value="Hemerythrin"/>
    <property type="match status" value="1"/>
</dbReference>
<dbReference type="CDD" id="cd12107">
    <property type="entry name" value="Hemerythrin"/>
    <property type="match status" value="1"/>
</dbReference>
<dbReference type="Gene3D" id="3.30.565.10">
    <property type="entry name" value="Histidine kinase-like ATPase, C-terminal domain"/>
    <property type="match status" value="1"/>
</dbReference>
<dbReference type="InterPro" id="IPR050736">
    <property type="entry name" value="Sensor_HK_Regulatory"/>
</dbReference>
<dbReference type="PANTHER" id="PTHR43711">
    <property type="entry name" value="TWO-COMPONENT HISTIDINE KINASE"/>
    <property type="match status" value="1"/>
</dbReference>
<sequence>MLWHERLRIGQSLIDDQHRALILRISSLLALPHISDEAFNGLVEHLQTYVQQHFDDEEQLMEEVGYPLLEMHRKIHQTFRQQWVEQVAALGQGEVTIAQRNTLLQEVGHWIVTHIMAEDQKIGDFLRQQKIIDGQSMQSPDAQDASLNLLDYFLSEVQFQQEQLRAVVDALPYALFAVESQSGQVIIANTQAQQLGLQQGELLTLSPHAPVTERLPLDQTFSLPVAEAIAEQDAIRQEYMVTHQGAPACYLYRAVPIRDHGGSLFQVVVTAVDTTAIKRDEERLRYAAFQSGVAEMSISILHNIGNAIMSIMNRAEQMEEKSQELTNIANLLKRVGPASRKRLADGQSAEAVLEALLPALEEMGGQLDQMAQEHCRQHARKIRTGVAHISEIIKIHQDSAQQVMVSQFNLVELLDDAIVIQSDLLDKYGVEVELELSAELSELSLPRSQMLQTMINLIKNSLEAIAQQMQQQPGHVGHILISAAPLEVDQVQIQVSDNGCGIEPEKLEQIFRFGVTSKKRGTGFGLHASANFVQSVGGKMGAFSEGVGQGTTLTIQLPVRSEQEAL</sequence>
<reference evidence="11" key="1">
    <citation type="submission" date="2015-04" db="EMBL/GenBank/DDBJ databases">
        <authorList>
            <person name="Syromyatnikov M.Y."/>
            <person name="Popov V.N."/>
        </authorList>
    </citation>
    <scope>NUCLEOTIDE SEQUENCE</scope>
    <source>
        <strain evidence="11">MO-1</strain>
    </source>
</reference>
<dbReference type="SMART" id="SM00387">
    <property type="entry name" value="HATPase_c"/>
    <property type="match status" value="1"/>
</dbReference>
<proteinExistence type="inferred from homology"/>
<dbReference type="EC" id="2.7.13.3" evidence="3"/>
<feature type="domain" description="Histidine kinase" evidence="10">
    <location>
        <begin position="299"/>
        <end position="561"/>
    </location>
</feature>
<evidence type="ECO:0000256" key="6">
    <source>
        <dbReference type="ARBA" id="ARBA00022777"/>
    </source>
</evidence>
<dbReference type="PANTHER" id="PTHR43711:SF1">
    <property type="entry name" value="HISTIDINE KINASE 1"/>
    <property type="match status" value="1"/>
</dbReference>
<dbReference type="NCBIfam" id="TIGR02481">
    <property type="entry name" value="hemeryth_dom"/>
    <property type="match status" value="1"/>
</dbReference>
<evidence type="ECO:0000256" key="9">
    <source>
        <dbReference type="SAM" id="Coils"/>
    </source>
</evidence>
<dbReference type="InterPro" id="IPR035938">
    <property type="entry name" value="Hemerythrin-like_sf"/>
</dbReference>
<evidence type="ECO:0000256" key="1">
    <source>
        <dbReference type="ARBA" id="ARBA00000085"/>
    </source>
</evidence>
<dbReference type="Pfam" id="PF08448">
    <property type="entry name" value="PAS_4"/>
    <property type="match status" value="1"/>
</dbReference>
<protein>
    <recommendedName>
        <fullName evidence="3">histidine kinase</fullName>
        <ecNumber evidence="3">2.7.13.3</ecNumber>
    </recommendedName>
</protein>
<dbReference type="GO" id="GO:0004673">
    <property type="term" value="F:protein histidine kinase activity"/>
    <property type="evidence" value="ECO:0007669"/>
    <property type="project" value="UniProtKB-EC"/>
</dbReference>
<dbReference type="GO" id="GO:0046872">
    <property type="term" value="F:metal ion binding"/>
    <property type="evidence" value="ECO:0007669"/>
    <property type="project" value="UniProtKB-KW"/>
</dbReference>
<dbReference type="InterPro" id="IPR013656">
    <property type="entry name" value="PAS_4"/>
</dbReference>
<keyword evidence="8" id="KW-0902">Two-component regulatory system</keyword>
<evidence type="ECO:0000313" key="11">
    <source>
        <dbReference type="EMBL" id="CRH07995.1"/>
    </source>
</evidence>
<evidence type="ECO:0000256" key="4">
    <source>
        <dbReference type="ARBA" id="ARBA00022679"/>
    </source>
</evidence>
<feature type="coiled-coil region" evidence="9">
    <location>
        <begin position="308"/>
        <end position="335"/>
    </location>
</feature>